<feature type="transmembrane region" description="Helical" evidence="7">
    <location>
        <begin position="157"/>
        <end position="179"/>
    </location>
</feature>
<protein>
    <submittedName>
        <fullName evidence="8">Uncharacterized protein</fullName>
    </submittedName>
</protein>
<dbReference type="KEGG" id="tim:GMBLW1_28090"/>
<evidence type="ECO:0000313" key="8">
    <source>
        <dbReference type="EMBL" id="VIP01151.1"/>
    </source>
</evidence>
<feature type="binding site" evidence="5">
    <location>
        <position position="189"/>
    </location>
    <ligand>
        <name>Zn(2+)</name>
        <dbReference type="ChEBI" id="CHEBI:29105"/>
    </ligand>
</feature>
<dbReference type="EMBL" id="LR586016">
    <property type="protein sequence ID" value="VIP01151.1"/>
    <property type="molecule type" value="Genomic_DNA"/>
</dbReference>
<evidence type="ECO:0000256" key="4">
    <source>
        <dbReference type="ARBA" id="ARBA00023136"/>
    </source>
</evidence>
<sequence>MEIGWRDPVSSGTHLFGAICGVVITLFMTRFTRSSPRAWWTFLVYGLSMVILYSASASFHAVQGSPEKIRLFQRIDQSAIYLLIFGTCTPMILLTFRTIWGPIFLGMIGAVGLIGILANWLLPKPSYPILVSTYVVMGFLGAIGSGVYRRETSGRALWWLFGGAAAYLAGAIFDVLRWPTLVPGWIHSHEILHICDLLGTWMHFVFLASYVWPAYAKRPRPPMPPPPSVASNRATRGMPSIQPGSR</sequence>
<evidence type="ECO:0000256" key="1">
    <source>
        <dbReference type="ARBA" id="ARBA00004141"/>
    </source>
</evidence>
<keyword evidence="9" id="KW-1185">Reference proteome</keyword>
<feature type="region of interest" description="Disordered" evidence="6">
    <location>
        <begin position="220"/>
        <end position="246"/>
    </location>
</feature>
<feature type="transmembrane region" description="Helical" evidence="7">
    <location>
        <begin position="79"/>
        <end position="96"/>
    </location>
</feature>
<dbReference type="PANTHER" id="PTHR20855">
    <property type="entry name" value="ADIPOR/PROGESTIN RECEPTOR-RELATED"/>
    <property type="match status" value="1"/>
</dbReference>
<feature type="transmembrane region" description="Helical" evidence="7">
    <location>
        <begin position="191"/>
        <end position="212"/>
    </location>
</feature>
<dbReference type="PANTHER" id="PTHR20855:SF3">
    <property type="entry name" value="LD03007P"/>
    <property type="match status" value="1"/>
</dbReference>
<feature type="transmembrane region" description="Helical" evidence="7">
    <location>
        <begin position="127"/>
        <end position="148"/>
    </location>
</feature>
<dbReference type="AlphaFoldDB" id="A0A6C2YIP6"/>
<accession>A0A6C2YIP6</accession>
<feature type="binding site" evidence="5">
    <location>
        <position position="60"/>
    </location>
    <ligand>
        <name>Zn(2+)</name>
        <dbReference type="ChEBI" id="CHEBI:29105"/>
    </ligand>
</feature>
<feature type="transmembrane region" description="Helical" evidence="7">
    <location>
        <begin position="38"/>
        <end position="59"/>
    </location>
</feature>
<evidence type="ECO:0000256" key="5">
    <source>
        <dbReference type="PIRSR" id="PIRSR604254-1"/>
    </source>
</evidence>
<dbReference type="InterPro" id="IPR004254">
    <property type="entry name" value="AdipoR/HlyIII-related"/>
</dbReference>
<dbReference type="EMBL" id="LR593887">
    <property type="protein sequence ID" value="VTR97728.1"/>
    <property type="molecule type" value="Genomic_DNA"/>
</dbReference>
<dbReference type="GO" id="GO:0016020">
    <property type="term" value="C:membrane"/>
    <property type="evidence" value="ECO:0007669"/>
    <property type="project" value="UniProtKB-SubCell"/>
</dbReference>
<evidence type="ECO:0000256" key="2">
    <source>
        <dbReference type="ARBA" id="ARBA00022692"/>
    </source>
</evidence>
<keyword evidence="2 7" id="KW-0812">Transmembrane</keyword>
<feature type="transmembrane region" description="Helical" evidence="7">
    <location>
        <begin position="103"/>
        <end position="121"/>
    </location>
</feature>
<evidence type="ECO:0000256" key="7">
    <source>
        <dbReference type="SAM" id="Phobius"/>
    </source>
</evidence>
<dbReference type="GO" id="GO:0046872">
    <property type="term" value="F:metal ion binding"/>
    <property type="evidence" value="ECO:0007669"/>
    <property type="project" value="UniProtKB-KW"/>
</dbReference>
<keyword evidence="5" id="KW-0479">Metal-binding</keyword>
<comment type="subcellular location">
    <subcellularLocation>
        <location evidence="1">Membrane</location>
        <topology evidence="1">Multi-pass membrane protein</topology>
    </subcellularLocation>
</comment>
<keyword evidence="4 7" id="KW-0472">Membrane</keyword>
<evidence type="ECO:0000256" key="3">
    <source>
        <dbReference type="ARBA" id="ARBA00022989"/>
    </source>
</evidence>
<keyword evidence="5" id="KW-0862">Zinc</keyword>
<dbReference type="RefSeq" id="WP_162656389.1">
    <property type="nucleotide sequence ID" value="NZ_LR593887.1"/>
</dbReference>
<organism evidence="8">
    <name type="scientific">Tuwongella immobilis</name>
    <dbReference type="NCBI Taxonomy" id="692036"/>
    <lineage>
        <taxon>Bacteria</taxon>
        <taxon>Pseudomonadati</taxon>
        <taxon>Planctomycetota</taxon>
        <taxon>Planctomycetia</taxon>
        <taxon>Gemmatales</taxon>
        <taxon>Gemmataceae</taxon>
        <taxon>Tuwongella</taxon>
    </lineage>
</organism>
<reference evidence="8" key="1">
    <citation type="submission" date="2019-04" db="EMBL/GenBank/DDBJ databases">
        <authorList>
            <consortium name="Science for Life Laboratories"/>
        </authorList>
    </citation>
    <scope>NUCLEOTIDE SEQUENCE</scope>
    <source>
        <strain evidence="8">MBLW1</strain>
    </source>
</reference>
<proteinExistence type="predicted"/>
<keyword evidence="3 7" id="KW-1133">Transmembrane helix</keyword>
<gene>
    <name evidence="8" type="ORF">GMBLW1_28090</name>
</gene>
<dbReference type="FunCoup" id="A0A6C2YIP6">
    <property type="interactions" value="53"/>
</dbReference>
<feature type="transmembrane region" description="Helical" evidence="7">
    <location>
        <begin position="12"/>
        <end position="31"/>
    </location>
</feature>
<evidence type="ECO:0000256" key="6">
    <source>
        <dbReference type="SAM" id="MobiDB-lite"/>
    </source>
</evidence>
<evidence type="ECO:0000313" key="9">
    <source>
        <dbReference type="Proteomes" id="UP000464378"/>
    </source>
</evidence>
<name>A0A6C2YIP6_9BACT</name>
<feature type="binding site" evidence="5">
    <location>
        <position position="193"/>
    </location>
    <ligand>
        <name>Zn(2+)</name>
        <dbReference type="ChEBI" id="CHEBI:29105"/>
    </ligand>
</feature>
<dbReference type="Proteomes" id="UP000464378">
    <property type="component" value="Chromosome"/>
</dbReference>
<dbReference type="InParanoid" id="A0A6C2YIP6"/>
<dbReference type="Pfam" id="PF03006">
    <property type="entry name" value="HlyIII"/>
    <property type="match status" value="1"/>
</dbReference>